<reference evidence="2" key="1">
    <citation type="journal article" date="2017" name="Front. Plant Sci.">
        <title>Climate Clever Clovers: New Paradigm to Reduce the Environmental Footprint of Ruminants by Breeding Low Methanogenic Forages Utilizing Haplotype Variation.</title>
        <authorList>
            <person name="Kaur P."/>
            <person name="Appels R."/>
            <person name="Bayer P.E."/>
            <person name="Keeble-Gagnere G."/>
            <person name="Wang J."/>
            <person name="Hirakawa H."/>
            <person name="Shirasawa K."/>
            <person name="Vercoe P."/>
            <person name="Stefanova K."/>
            <person name="Durmic Z."/>
            <person name="Nichols P."/>
            <person name="Revell C."/>
            <person name="Isobe S.N."/>
            <person name="Edwards D."/>
            <person name="Erskine W."/>
        </authorList>
    </citation>
    <scope>NUCLEOTIDE SEQUENCE [LARGE SCALE GENOMIC DNA]</scope>
    <source>
        <strain evidence="2">cv. Daliak</strain>
    </source>
</reference>
<evidence type="ECO:0000313" key="1">
    <source>
        <dbReference type="EMBL" id="GAU19703.1"/>
    </source>
</evidence>
<dbReference type="AlphaFoldDB" id="A0A2Z6MC38"/>
<keyword evidence="2" id="KW-1185">Reference proteome</keyword>
<sequence length="424" mass="48945">MMNKAVEKGKFRGYKINDNLHFSLLQFADDTIISGGGSWENIWTIKSLLRGFELVSRLKINFVKSKLYGINIDNSLLNAGAAFLSCKTASVPFKFLGIPVGANPRRRETWNPILEALTKRLNSWTGHHLSYGGRVTLINSVLSSMPLYFFSFFKAPRCVIKDIEKIQRTFLWGGSLDEKKINWVKWDHVCLPKKNGGLGVKNLELFNIALLSKWRWRFLNHDNAIWNDLLRHRYGHLPSSLLGKHDLISGGISSLWWRDVISSGNICNVDWFKSNIGCRVGNGNDIEFWHFKWYDNQVLCDLYPDLYVLEAYKYAKVAERIDGSCSVPRCKWDWLQPLDEIGTQRLAELEVLLADFSYQSTDPDHWRWIPEGDDIFSVKSSYACLLSSQQVEPLDTHVLDALQRVWRTDVPSKINFFRVEVNFK</sequence>
<gene>
    <name evidence="1" type="ORF">TSUD_78280</name>
</gene>
<protein>
    <recommendedName>
        <fullName evidence="3">Reverse transcriptase domain-containing protein</fullName>
    </recommendedName>
</protein>
<evidence type="ECO:0000313" key="2">
    <source>
        <dbReference type="Proteomes" id="UP000242715"/>
    </source>
</evidence>
<dbReference type="OrthoDB" id="1743609at2759"/>
<dbReference type="PANTHER" id="PTHR33116:SF78">
    <property type="entry name" value="OS12G0587133 PROTEIN"/>
    <property type="match status" value="1"/>
</dbReference>
<accession>A0A2Z6MC38</accession>
<proteinExistence type="predicted"/>
<evidence type="ECO:0008006" key="3">
    <source>
        <dbReference type="Google" id="ProtNLM"/>
    </source>
</evidence>
<dbReference type="PANTHER" id="PTHR33116">
    <property type="entry name" value="REVERSE TRANSCRIPTASE ZINC-BINDING DOMAIN-CONTAINING PROTEIN-RELATED-RELATED"/>
    <property type="match status" value="1"/>
</dbReference>
<dbReference type="EMBL" id="DF973203">
    <property type="protein sequence ID" value="GAU19703.1"/>
    <property type="molecule type" value="Genomic_DNA"/>
</dbReference>
<name>A0A2Z6MC38_TRISU</name>
<dbReference type="Proteomes" id="UP000242715">
    <property type="component" value="Unassembled WGS sequence"/>
</dbReference>
<organism evidence="1 2">
    <name type="scientific">Trifolium subterraneum</name>
    <name type="common">Subterranean clover</name>
    <dbReference type="NCBI Taxonomy" id="3900"/>
    <lineage>
        <taxon>Eukaryota</taxon>
        <taxon>Viridiplantae</taxon>
        <taxon>Streptophyta</taxon>
        <taxon>Embryophyta</taxon>
        <taxon>Tracheophyta</taxon>
        <taxon>Spermatophyta</taxon>
        <taxon>Magnoliopsida</taxon>
        <taxon>eudicotyledons</taxon>
        <taxon>Gunneridae</taxon>
        <taxon>Pentapetalae</taxon>
        <taxon>rosids</taxon>
        <taxon>fabids</taxon>
        <taxon>Fabales</taxon>
        <taxon>Fabaceae</taxon>
        <taxon>Papilionoideae</taxon>
        <taxon>50 kb inversion clade</taxon>
        <taxon>NPAAA clade</taxon>
        <taxon>Hologalegina</taxon>
        <taxon>IRL clade</taxon>
        <taxon>Trifolieae</taxon>
        <taxon>Trifolium</taxon>
    </lineage>
</organism>